<protein>
    <submittedName>
        <fullName evidence="2">Cupin domain-containing protein</fullName>
    </submittedName>
</protein>
<evidence type="ECO:0000313" key="3">
    <source>
        <dbReference type="Proteomes" id="UP000481033"/>
    </source>
</evidence>
<dbReference type="CDD" id="cd02226">
    <property type="entry name" value="cupin_YdbB-like"/>
    <property type="match status" value="1"/>
</dbReference>
<comment type="caution">
    <text evidence="2">The sequence shown here is derived from an EMBL/GenBank/DDBJ whole genome shotgun (WGS) entry which is preliminary data.</text>
</comment>
<reference evidence="2 3" key="1">
    <citation type="journal article" date="2020" name="Microb. Ecol.">
        <title>Ecogenomics of the Marine Benthic Filamentous Cyanobacterium Adonisia.</title>
        <authorList>
            <person name="Walter J.M."/>
            <person name="Coutinho F.H."/>
            <person name="Leomil L."/>
            <person name="Hargreaves P.I."/>
            <person name="Campeao M.E."/>
            <person name="Vieira V.V."/>
            <person name="Silva B.S."/>
            <person name="Fistarol G.O."/>
            <person name="Salomon P.S."/>
            <person name="Sawabe T."/>
            <person name="Mino S."/>
            <person name="Hosokawa M."/>
            <person name="Miyashita H."/>
            <person name="Maruyama F."/>
            <person name="van Verk M.C."/>
            <person name="Dutilh B.E."/>
            <person name="Thompson C.C."/>
            <person name="Thompson F.L."/>
        </authorList>
    </citation>
    <scope>NUCLEOTIDE SEQUENCE [LARGE SCALE GENOMIC DNA]</scope>
    <source>
        <strain evidence="2 3">CCMR0081</strain>
    </source>
</reference>
<dbReference type="Proteomes" id="UP000481033">
    <property type="component" value="Unassembled WGS sequence"/>
</dbReference>
<dbReference type="InterPro" id="IPR014710">
    <property type="entry name" value="RmlC-like_jellyroll"/>
</dbReference>
<accession>A0A6M0RQ33</accession>
<sequence length="114" mass="13392">MLGQLGQLQKLDINNLTEDIREEWKNFEVSDINDHVVRLSVTQKEFHWHSHTNSDEFFFVIDGELFIDLEDRTERLSSGQMMTIPKTVKHRTRANRRTIVLCFESKDNDVQGDG</sequence>
<dbReference type="SUPFAM" id="SSF51182">
    <property type="entry name" value="RmlC-like cupins"/>
    <property type="match status" value="1"/>
</dbReference>
<name>A0A6M0RQ33_9CYAN</name>
<dbReference type="EMBL" id="QXHD01000004">
    <property type="protein sequence ID" value="NEZ57980.1"/>
    <property type="molecule type" value="Genomic_DNA"/>
</dbReference>
<dbReference type="InterPro" id="IPR013096">
    <property type="entry name" value="Cupin_2"/>
</dbReference>
<dbReference type="PANTHER" id="PTHR36114:SF1">
    <property type="entry name" value="16.7 KDA PROTEIN IN WHIE LOCUS"/>
    <property type="match status" value="1"/>
</dbReference>
<dbReference type="InterPro" id="IPR011051">
    <property type="entry name" value="RmlC_Cupin_sf"/>
</dbReference>
<dbReference type="PANTHER" id="PTHR36114">
    <property type="entry name" value="16.7 KDA PROTEIN IN WHIE LOCUS"/>
    <property type="match status" value="1"/>
</dbReference>
<gene>
    <name evidence="2" type="ORF">DXZ20_20490</name>
</gene>
<dbReference type="Gene3D" id="2.60.120.10">
    <property type="entry name" value="Jelly Rolls"/>
    <property type="match status" value="1"/>
</dbReference>
<dbReference type="RefSeq" id="WP_163700180.1">
    <property type="nucleotide sequence ID" value="NZ_QXHD01000004.1"/>
</dbReference>
<evidence type="ECO:0000259" key="1">
    <source>
        <dbReference type="Pfam" id="PF07883"/>
    </source>
</evidence>
<feature type="domain" description="Cupin type-2" evidence="1">
    <location>
        <begin position="38"/>
        <end position="96"/>
    </location>
</feature>
<organism evidence="2 3">
    <name type="scientific">Adonisia turfae CCMR0081</name>
    <dbReference type="NCBI Taxonomy" id="2292702"/>
    <lineage>
        <taxon>Bacteria</taxon>
        <taxon>Bacillati</taxon>
        <taxon>Cyanobacteriota</taxon>
        <taxon>Adonisia</taxon>
        <taxon>Adonisia turfae</taxon>
    </lineage>
</organism>
<keyword evidence="3" id="KW-1185">Reference proteome</keyword>
<dbReference type="AlphaFoldDB" id="A0A6M0RQ33"/>
<dbReference type="InterPro" id="IPR052044">
    <property type="entry name" value="PKS_Associated_Protein"/>
</dbReference>
<evidence type="ECO:0000313" key="2">
    <source>
        <dbReference type="EMBL" id="NEZ57980.1"/>
    </source>
</evidence>
<proteinExistence type="predicted"/>
<dbReference type="Pfam" id="PF07883">
    <property type="entry name" value="Cupin_2"/>
    <property type="match status" value="1"/>
</dbReference>